<proteinExistence type="predicted"/>
<accession>A0A6H1ZMJ6</accession>
<protein>
    <recommendedName>
        <fullName evidence="2">Capsid protein</fullName>
    </recommendedName>
</protein>
<organism evidence="1">
    <name type="scientific">viral metagenome</name>
    <dbReference type="NCBI Taxonomy" id="1070528"/>
    <lineage>
        <taxon>unclassified sequences</taxon>
        <taxon>metagenomes</taxon>
        <taxon>organismal metagenomes</taxon>
    </lineage>
</organism>
<dbReference type="EMBL" id="MT144094">
    <property type="protein sequence ID" value="QJA48641.1"/>
    <property type="molecule type" value="Genomic_DNA"/>
</dbReference>
<name>A0A6H1ZMJ6_9ZZZZ</name>
<evidence type="ECO:0000313" key="1">
    <source>
        <dbReference type="EMBL" id="QJA48641.1"/>
    </source>
</evidence>
<dbReference type="AlphaFoldDB" id="A0A6H1ZMJ6"/>
<gene>
    <name evidence="1" type="ORF">TM448A01069_0009</name>
</gene>
<sequence length="405" mass="44353">MRQLITTNLVKIGKGLSIGDLRALAMSEPELFVAKIQQGADDGHIRLEKLKDLRSLYLGLCDIEVPVMADVNGVVRSITTSAFPVLTGTATIAQVNDAYMAVETIGQDLVTDFDDSKKVTTIAQVNPMDNQVDEVKEKGDFPEIGVDEEKVEIRHRKNGRKITFSVESILENQLADIVSRANALGEFAADAIEVQTLKRVTDYDGSQSTPAEPYVYRPNGTGTAIFSATANTPGTRAPSGTRINSNAFVDESDLENARVRMATMKNQSGSRITIPRSLIQILVPDALLGAVSKVLNSEYVPGVENELSNWGPRGRFNIPAVRLLSSPKLDDLSAATWYYGAFKKQYKRKWKMRFEYVTLGTDTQAYLNSQIAFQARLAYDVEIGATDYIFVLQNLAATTSPADGG</sequence>
<reference evidence="1" key="1">
    <citation type="submission" date="2020-03" db="EMBL/GenBank/DDBJ databases">
        <title>The deep terrestrial virosphere.</title>
        <authorList>
            <person name="Holmfeldt K."/>
            <person name="Nilsson E."/>
            <person name="Simone D."/>
            <person name="Lopez-Fernandez M."/>
            <person name="Wu X."/>
            <person name="de Brujin I."/>
            <person name="Lundin D."/>
            <person name="Andersson A."/>
            <person name="Bertilsson S."/>
            <person name="Dopson M."/>
        </authorList>
    </citation>
    <scope>NUCLEOTIDE SEQUENCE</scope>
    <source>
        <strain evidence="1">TM448A01069</strain>
    </source>
</reference>
<dbReference type="Pfam" id="PF25209">
    <property type="entry name" value="Phage_capsid_4"/>
    <property type="match status" value="1"/>
</dbReference>
<evidence type="ECO:0008006" key="2">
    <source>
        <dbReference type="Google" id="ProtNLM"/>
    </source>
</evidence>